<sequence>MGNMGLRAFDAGWLHYYPLRAAQASSDCCTANIRARLPSVID</sequence>
<protein>
    <submittedName>
        <fullName evidence="1">Uncharacterized protein</fullName>
    </submittedName>
</protein>
<evidence type="ECO:0000313" key="2">
    <source>
        <dbReference type="Proteomes" id="UP000214720"/>
    </source>
</evidence>
<dbReference type="AlphaFoldDB" id="A0A226X8G9"/>
<proteinExistence type="predicted"/>
<name>A0A226X8G9_CABSO</name>
<reference evidence="2" key="1">
    <citation type="submission" date="2017-01" db="EMBL/GenBank/DDBJ databases">
        <title>Genome Analysis of Deinococcus marmoris KOPRI26562.</title>
        <authorList>
            <person name="Kim J.H."/>
            <person name="Oh H.-M."/>
        </authorList>
    </citation>
    <scope>NUCLEOTIDE SEQUENCE [LARGE SCALE GENOMIC DNA]</scope>
    <source>
        <strain evidence="2">PAMC 26633</strain>
    </source>
</reference>
<dbReference type="Proteomes" id="UP000214720">
    <property type="component" value="Unassembled WGS sequence"/>
</dbReference>
<gene>
    <name evidence="1" type="ORF">BSU04_05080</name>
</gene>
<organism evidence="1 2">
    <name type="scientific">Caballeronia sordidicola</name>
    <name type="common">Burkholderia sordidicola</name>
    <dbReference type="NCBI Taxonomy" id="196367"/>
    <lineage>
        <taxon>Bacteria</taxon>
        <taxon>Pseudomonadati</taxon>
        <taxon>Pseudomonadota</taxon>
        <taxon>Betaproteobacteria</taxon>
        <taxon>Burkholderiales</taxon>
        <taxon>Burkholderiaceae</taxon>
        <taxon>Caballeronia</taxon>
    </lineage>
</organism>
<comment type="caution">
    <text evidence="1">The sequence shown here is derived from an EMBL/GenBank/DDBJ whole genome shotgun (WGS) entry which is preliminary data.</text>
</comment>
<evidence type="ECO:0000313" key="1">
    <source>
        <dbReference type="EMBL" id="OXC79776.1"/>
    </source>
</evidence>
<dbReference type="EMBL" id="MTHB01000031">
    <property type="protein sequence ID" value="OXC79776.1"/>
    <property type="molecule type" value="Genomic_DNA"/>
</dbReference>
<accession>A0A226X8G9</accession>